<reference evidence="1 2" key="1">
    <citation type="journal article" date="2014" name="Genome Biol.">
        <title>Transcriptome and methylome profiling reveals relics of genome dominance in the mesopolyploid Brassica oleracea.</title>
        <authorList>
            <person name="Parkin I.A."/>
            <person name="Koh C."/>
            <person name="Tang H."/>
            <person name="Robinson S.J."/>
            <person name="Kagale S."/>
            <person name="Clarke W.E."/>
            <person name="Town C.D."/>
            <person name="Nixon J."/>
            <person name="Krishnakumar V."/>
            <person name="Bidwell S.L."/>
            <person name="Denoeud F."/>
            <person name="Belcram H."/>
            <person name="Links M.G."/>
            <person name="Just J."/>
            <person name="Clarke C."/>
            <person name="Bender T."/>
            <person name="Huebert T."/>
            <person name="Mason A.S."/>
            <person name="Pires J.C."/>
            <person name="Barker G."/>
            <person name="Moore J."/>
            <person name="Walley P.G."/>
            <person name="Manoli S."/>
            <person name="Batley J."/>
            <person name="Edwards D."/>
            <person name="Nelson M.N."/>
            <person name="Wang X."/>
            <person name="Paterson A.H."/>
            <person name="King G."/>
            <person name="Bancroft I."/>
            <person name="Chalhoub B."/>
            <person name="Sharpe A.G."/>
        </authorList>
    </citation>
    <scope>NUCLEOTIDE SEQUENCE</scope>
    <source>
        <strain evidence="1 2">cv. TO1000</strain>
    </source>
</reference>
<reference evidence="1" key="2">
    <citation type="submission" date="2015-03" db="UniProtKB">
        <authorList>
            <consortium name="EnsemblPlants"/>
        </authorList>
    </citation>
    <scope>IDENTIFICATION</scope>
</reference>
<sequence length="94" mass="10463">MAILSTKHDDFFPSDEQVIGLKTILLSLDLGFFSLVLTVSKPILVPFDLRLTKMGQDYSYSQPSSSSDEYDITSLLQAEAEMYADEAQSSYNIA</sequence>
<dbReference type="Proteomes" id="UP000032141">
    <property type="component" value="Chromosome C2"/>
</dbReference>
<evidence type="ECO:0000313" key="2">
    <source>
        <dbReference type="Proteomes" id="UP000032141"/>
    </source>
</evidence>
<proteinExistence type="predicted"/>
<organism evidence="1 2">
    <name type="scientific">Brassica oleracea var. oleracea</name>
    <dbReference type="NCBI Taxonomy" id="109376"/>
    <lineage>
        <taxon>Eukaryota</taxon>
        <taxon>Viridiplantae</taxon>
        <taxon>Streptophyta</taxon>
        <taxon>Embryophyta</taxon>
        <taxon>Tracheophyta</taxon>
        <taxon>Spermatophyta</taxon>
        <taxon>Magnoliopsida</taxon>
        <taxon>eudicotyledons</taxon>
        <taxon>Gunneridae</taxon>
        <taxon>Pentapetalae</taxon>
        <taxon>rosids</taxon>
        <taxon>malvids</taxon>
        <taxon>Brassicales</taxon>
        <taxon>Brassicaceae</taxon>
        <taxon>Brassiceae</taxon>
        <taxon>Brassica</taxon>
    </lineage>
</organism>
<dbReference type="HOGENOM" id="CLU_2389244_0_0_1"/>
<keyword evidence="2" id="KW-1185">Reference proteome</keyword>
<accession>A0A0D3AQM8</accession>
<name>A0A0D3AQM8_BRAOL</name>
<dbReference type="EnsemblPlants" id="Bo2g082630.1">
    <property type="protein sequence ID" value="Bo2g082630.1"/>
    <property type="gene ID" value="Bo2g082630"/>
</dbReference>
<evidence type="ECO:0000313" key="1">
    <source>
        <dbReference type="EnsemblPlants" id="Bo2g082630.1"/>
    </source>
</evidence>
<dbReference type="AlphaFoldDB" id="A0A0D3AQM8"/>
<dbReference type="Gramene" id="Bo2g082630.1">
    <property type="protein sequence ID" value="Bo2g082630.1"/>
    <property type="gene ID" value="Bo2g082630"/>
</dbReference>
<protein>
    <submittedName>
        <fullName evidence="1">Uncharacterized protein</fullName>
    </submittedName>
</protein>